<keyword evidence="2 3" id="KW-0326">Glycosidase</keyword>
<comment type="similarity">
    <text evidence="3">Belongs to the glycosyl hydrolase 5 (cellulase A) family.</text>
</comment>
<dbReference type="SUPFAM" id="SSF51445">
    <property type="entry name" value="(Trans)glycosidases"/>
    <property type="match status" value="1"/>
</dbReference>
<dbReference type="GO" id="GO:0009251">
    <property type="term" value="P:glucan catabolic process"/>
    <property type="evidence" value="ECO:0007669"/>
    <property type="project" value="TreeGrafter"/>
</dbReference>
<dbReference type="Pfam" id="PF00150">
    <property type="entry name" value="Cellulase"/>
    <property type="match status" value="1"/>
</dbReference>
<dbReference type="PANTHER" id="PTHR34142:SF1">
    <property type="entry name" value="GLYCOSIDE HYDROLASE FAMILY 5 DOMAIN-CONTAINING PROTEIN"/>
    <property type="match status" value="1"/>
</dbReference>
<dbReference type="PANTHER" id="PTHR34142">
    <property type="entry name" value="ENDO-BETA-1,4-GLUCANASE A"/>
    <property type="match status" value="1"/>
</dbReference>
<dbReference type="GO" id="GO:0004553">
    <property type="term" value="F:hydrolase activity, hydrolyzing O-glycosyl compounds"/>
    <property type="evidence" value="ECO:0007669"/>
    <property type="project" value="InterPro"/>
</dbReference>
<evidence type="ECO:0000256" key="1">
    <source>
        <dbReference type="ARBA" id="ARBA00022801"/>
    </source>
</evidence>
<reference evidence="5" key="1">
    <citation type="journal article" date="2014" name="Int. J. Syst. Evol. Microbiol.">
        <title>Complete genome sequence of Corynebacterium casei LMG S-19264T (=DSM 44701T), isolated from a smear-ripened cheese.</title>
        <authorList>
            <consortium name="US DOE Joint Genome Institute (JGI-PGF)"/>
            <person name="Walter F."/>
            <person name="Albersmeier A."/>
            <person name="Kalinowski J."/>
            <person name="Ruckert C."/>
        </authorList>
    </citation>
    <scope>NUCLEOTIDE SEQUENCE</scope>
    <source>
        <strain evidence="5">NBRC 108769</strain>
    </source>
</reference>
<organism evidence="5 6">
    <name type="scientific">Portibacter lacus</name>
    <dbReference type="NCBI Taxonomy" id="1099794"/>
    <lineage>
        <taxon>Bacteria</taxon>
        <taxon>Pseudomonadati</taxon>
        <taxon>Bacteroidota</taxon>
        <taxon>Saprospiria</taxon>
        <taxon>Saprospirales</taxon>
        <taxon>Haliscomenobacteraceae</taxon>
        <taxon>Portibacter</taxon>
    </lineage>
</organism>
<gene>
    <name evidence="5" type="ORF">GCM10007940_13730</name>
</gene>
<protein>
    <recommendedName>
        <fullName evidence="4">Glycoside hydrolase family 5 domain-containing protein</fullName>
    </recommendedName>
</protein>
<evidence type="ECO:0000259" key="4">
    <source>
        <dbReference type="Pfam" id="PF00150"/>
    </source>
</evidence>
<keyword evidence="6" id="KW-1185">Reference proteome</keyword>
<dbReference type="Gene3D" id="3.20.20.80">
    <property type="entry name" value="Glycosidases"/>
    <property type="match status" value="1"/>
</dbReference>
<dbReference type="InterPro" id="IPR001547">
    <property type="entry name" value="Glyco_hydro_5"/>
</dbReference>
<dbReference type="RefSeq" id="WP_235291055.1">
    <property type="nucleotide sequence ID" value="NZ_BSOH01000007.1"/>
</dbReference>
<dbReference type="EMBL" id="BSOH01000007">
    <property type="protein sequence ID" value="GLR16758.1"/>
    <property type="molecule type" value="Genomic_DNA"/>
</dbReference>
<sequence>MEFINYQIREVYKLPRNQFQRLLFLFIVLTFNFSALQSQDLPWIKVDGNRFVTENNETIVFKALDASDPDKLEKQGHWNQEYFSQIKSWNTNMVRFPIHPKAWRARGEEAYFELLDNGIEMARKEGLYVILDWHSIGNLRSELFQHEMYNTTKKETFEFWTAIAKRYGDHSTVAMFELFNEPTTGSGKYGTCSWEQWKEIMEELIIIIRAHGAKNIPLVAGFNWAYFLTDVVNDPINADNIAYVSHPYPQKRKKPWEVQWEADFGHVADHYPVVLTEIGYCEEGDKGAHIPVISDPSYVESILGYAEKKGISYCVWVFDAEWSPMLLKDWDYNLTEPGKVWKEAMKK</sequence>
<evidence type="ECO:0000313" key="5">
    <source>
        <dbReference type="EMBL" id="GLR16758.1"/>
    </source>
</evidence>
<feature type="domain" description="Glycoside hydrolase family 5" evidence="4">
    <location>
        <begin position="79"/>
        <end position="319"/>
    </location>
</feature>
<dbReference type="Proteomes" id="UP001156666">
    <property type="component" value="Unassembled WGS sequence"/>
</dbReference>
<evidence type="ECO:0000313" key="6">
    <source>
        <dbReference type="Proteomes" id="UP001156666"/>
    </source>
</evidence>
<accession>A0AA37SQI0</accession>
<comment type="caution">
    <text evidence="5">The sequence shown here is derived from an EMBL/GenBank/DDBJ whole genome shotgun (WGS) entry which is preliminary data.</text>
</comment>
<reference evidence="5" key="2">
    <citation type="submission" date="2023-01" db="EMBL/GenBank/DDBJ databases">
        <title>Draft genome sequence of Portibacter lacus strain NBRC 108769.</title>
        <authorList>
            <person name="Sun Q."/>
            <person name="Mori K."/>
        </authorList>
    </citation>
    <scope>NUCLEOTIDE SEQUENCE</scope>
    <source>
        <strain evidence="5">NBRC 108769</strain>
    </source>
</reference>
<evidence type="ECO:0000256" key="2">
    <source>
        <dbReference type="ARBA" id="ARBA00023295"/>
    </source>
</evidence>
<proteinExistence type="inferred from homology"/>
<keyword evidence="1 3" id="KW-0378">Hydrolase</keyword>
<name>A0AA37SQI0_9BACT</name>
<dbReference type="InterPro" id="IPR017853">
    <property type="entry name" value="GH"/>
</dbReference>
<evidence type="ECO:0000256" key="3">
    <source>
        <dbReference type="RuleBase" id="RU361153"/>
    </source>
</evidence>
<dbReference type="AlphaFoldDB" id="A0AA37SQI0"/>